<organism evidence="7 9">
    <name type="scientific">Leptospira perolatii</name>
    <dbReference type="NCBI Taxonomy" id="2023191"/>
    <lineage>
        <taxon>Bacteria</taxon>
        <taxon>Pseudomonadati</taxon>
        <taxon>Spirochaetota</taxon>
        <taxon>Spirochaetia</taxon>
        <taxon>Leptospirales</taxon>
        <taxon>Leptospiraceae</taxon>
        <taxon>Leptospira</taxon>
    </lineage>
</organism>
<dbReference type="EMBL" id="NPDZ01000001">
    <property type="protein sequence ID" value="PJZ74729.1"/>
    <property type="molecule type" value="Genomic_DNA"/>
</dbReference>
<feature type="transmembrane region" description="Helical" evidence="4">
    <location>
        <begin position="186"/>
        <end position="206"/>
    </location>
</feature>
<keyword evidence="1" id="KW-0805">Transcription regulation</keyword>
<evidence type="ECO:0000256" key="4">
    <source>
        <dbReference type="SAM" id="Phobius"/>
    </source>
</evidence>
<dbReference type="GO" id="GO:0043565">
    <property type="term" value="F:sequence-specific DNA binding"/>
    <property type="evidence" value="ECO:0007669"/>
    <property type="project" value="InterPro"/>
</dbReference>
<dbReference type="OrthoDB" id="9778008at2"/>
<dbReference type="PANTHER" id="PTHR43280">
    <property type="entry name" value="ARAC-FAMILY TRANSCRIPTIONAL REGULATOR"/>
    <property type="match status" value="1"/>
</dbReference>
<sequence>MGGLELFTTILRFVGASQLFVLAVYFLRMGWPGRCAAFFNFTLCCYLIIPPFLSTEAWFYLQFPILFGAFGVAVSFWIFALSIFDDSFSVTVQHVVSLLLVEALSFFLYLIKDIALPEFILPIRRLFPQLINLGFIVFTLIHVHRGAAGDLIEERRKFRRLFVIVSGIYILLVLAVEIGLKGLQAPAILNTANVVSVVALVFYFSFRILTPRPRTFLDQPSAPATDAERSLSQKIHALMETEKVFTRDDLSPRSLASLLDEQEYKVRRAINGAMGYRNFFDFLNHYRIEEACLILSDASKRTVPIVRIAMDCGYASLAPFNRAFKELKETSPTDFRKKALR</sequence>
<keyword evidence="4" id="KW-1133">Transmembrane helix</keyword>
<dbReference type="Gene3D" id="1.10.10.60">
    <property type="entry name" value="Homeodomain-like"/>
    <property type="match status" value="1"/>
</dbReference>
<evidence type="ECO:0000256" key="2">
    <source>
        <dbReference type="ARBA" id="ARBA00023125"/>
    </source>
</evidence>
<feature type="transmembrane region" description="Helical" evidence="4">
    <location>
        <begin position="6"/>
        <end position="27"/>
    </location>
</feature>
<keyword evidence="4" id="KW-0812">Transmembrane</keyword>
<proteinExistence type="predicted"/>
<name>A0A2M9ZRY3_9LEPT</name>
<feature type="transmembrane region" description="Helical" evidence="4">
    <location>
        <begin position="34"/>
        <end position="53"/>
    </location>
</feature>
<evidence type="ECO:0000256" key="3">
    <source>
        <dbReference type="ARBA" id="ARBA00023163"/>
    </source>
</evidence>
<dbReference type="InterPro" id="IPR018062">
    <property type="entry name" value="HTH_AraC-typ_CS"/>
</dbReference>
<dbReference type="PROSITE" id="PS01124">
    <property type="entry name" value="HTH_ARAC_FAMILY_2"/>
    <property type="match status" value="1"/>
</dbReference>
<keyword evidence="3" id="KW-0804">Transcription</keyword>
<dbReference type="Pfam" id="PF12833">
    <property type="entry name" value="HTH_18"/>
    <property type="match status" value="1"/>
</dbReference>
<feature type="transmembrane region" description="Helical" evidence="4">
    <location>
        <begin position="59"/>
        <end position="80"/>
    </location>
</feature>
<keyword evidence="8" id="KW-1185">Reference proteome</keyword>
<feature type="transmembrane region" description="Helical" evidence="4">
    <location>
        <begin position="92"/>
        <end position="111"/>
    </location>
</feature>
<reference evidence="8 9" key="1">
    <citation type="submission" date="2017-07" db="EMBL/GenBank/DDBJ databases">
        <title>Leptospira spp. isolated from tropical soils.</title>
        <authorList>
            <person name="Thibeaux R."/>
            <person name="Iraola G."/>
            <person name="Ferres I."/>
            <person name="Bierque E."/>
            <person name="Girault D."/>
            <person name="Soupe-Gilbert M.-E."/>
            <person name="Picardeau M."/>
            <person name="Goarant C."/>
        </authorList>
    </citation>
    <scope>NUCLEOTIDE SEQUENCE [LARGE SCALE GENOMIC DNA]</scope>
    <source>
        <strain evidence="7 9">FH1-B-B1</strain>
        <strain evidence="6 8">FH1-B-C1</strain>
    </source>
</reference>
<keyword evidence="2" id="KW-0238">DNA-binding</keyword>
<dbReference type="PANTHER" id="PTHR43280:SF29">
    <property type="entry name" value="ARAC-FAMILY TRANSCRIPTIONAL REGULATOR"/>
    <property type="match status" value="1"/>
</dbReference>
<dbReference type="EMBL" id="NPDY01000001">
    <property type="protein sequence ID" value="PJZ71196.1"/>
    <property type="molecule type" value="Genomic_DNA"/>
</dbReference>
<evidence type="ECO:0000313" key="7">
    <source>
        <dbReference type="EMBL" id="PJZ74729.1"/>
    </source>
</evidence>
<evidence type="ECO:0000313" key="6">
    <source>
        <dbReference type="EMBL" id="PJZ71196.1"/>
    </source>
</evidence>
<dbReference type="InterPro" id="IPR018060">
    <property type="entry name" value="HTH_AraC"/>
</dbReference>
<feature type="transmembrane region" description="Helical" evidence="4">
    <location>
        <begin position="161"/>
        <end position="180"/>
    </location>
</feature>
<dbReference type="PROSITE" id="PS00041">
    <property type="entry name" value="HTH_ARAC_FAMILY_1"/>
    <property type="match status" value="1"/>
</dbReference>
<accession>A0A2M9ZRY3</accession>
<keyword evidence="4" id="KW-0472">Membrane</keyword>
<evidence type="ECO:0000256" key="1">
    <source>
        <dbReference type="ARBA" id="ARBA00023015"/>
    </source>
</evidence>
<dbReference type="GO" id="GO:0003700">
    <property type="term" value="F:DNA-binding transcription factor activity"/>
    <property type="evidence" value="ECO:0007669"/>
    <property type="project" value="InterPro"/>
</dbReference>
<evidence type="ECO:0000313" key="8">
    <source>
        <dbReference type="Proteomes" id="UP000231962"/>
    </source>
</evidence>
<dbReference type="SMART" id="SM00342">
    <property type="entry name" value="HTH_ARAC"/>
    <property type="match status" value="1"/>
</dbReference>
<evidence type="ECO:0000313" key="9">
    <source>
        <dbReference type="Proteomes" id="UP000231990"/>
    </source>
</evidence>
<dbReference type="SUPFAM" id="SSF46689">
    <property type="entry name" value="Homeodomain-like"/>
    <property type="match status" value="1"/>
</dbReference>
<feature type="transmembrane region" description="Helical" evidence="4">
    <location>
        <begin position="123"/>
        <end position="141"/>
    </location>
</feature>
<dbReference type="RefSeq" id="WP_100712138.1">
    <property type="nucleotide sequence ID" value="NZ_NPDY01000001.1"/>
</dbReference>
<dbReference type="AlphaFoldDB" id="A0A2M9ZRY3"/>
<evidence type="ECO:0000259" key="5">
    <source>
        <dbReference type="PROSITE" id="PS01124"/>
    </source>
</evidence>
<feature type="domain" description="HTH araC/xylS-type" evidence="5">
    <location>
        <begin position="233"/>
        <end position="338"/>
    </location>
</feature>
<dbReference type="Proteomes" id="UP000231990">
    <property type="component" value="Unassembled WGS sequence"/>
</dbReference>
<dbReference type="Proteomes" id="UP000231962">
    <property type="component" value="Unassembled WGS sequence"/>
</dbReference>
<comment type="caution">
    <text evidence="7">The sequence shown here is derived from an EMBL/GenBank/DDBJ whole genome shotgun (WGS) entry which is preliminary data.</text>
</comment>
<gene>
    <name evidence="6" type="ORF">CH360_01395</name>
    <name evidence="7" type="ORF">CH373_01395</name>
</gene>
<dbReference type="InterPro" id="IPR009057">
    <property type="entry name" value="Homeodomain-like_sf"/>
</dbReference>
<protein>
    <recommendedName>
        <fullName evidence="5">HTH araC/xylS-type domain-containing protein</fullName>
    </recommendedName>
</protein>